<dbReference type="PROSITE" id="PS51007">
    <property type="entry name" value="CYTC"/>
    <property type="match status" value="1"/>
</dbReference>
<evidence type="ECO:0000256" key="3">
    <source>
        <dbReference type="PROSITE-ProRule" id="PRU00433"/>
    </source>
</evidence>
<keyword evidence="8" id="KW-1185">Reference proteome</keyword>
<keyword evidence="2 3" id="KW-0408">Iron</keyword>
<keyword evidence="5" id="KW-0732">Signal</keyword>
<dbReference type="EMBL" id="CAXAQS010000135">
    <property type="protein sequence ID" value="CAK9250187.1"/>
    <property type="molecule type" value="Genomic_DNA"/>
</dbReference>
<dbReference type="InterPro" id="IPR009056">
    <property type="entry name" value="Cyt_c-like_dom"/>
</dbReference>
<evidence type="ECO:0000259" key="6">
    <source>
        <dbReference type="PROSITE" id="PS51007"/>
    </source>
</evidence>
<dbReference type="Proteomes" id="UP001497444">
    <property type="component" value="Unassembled WGS sequence"/>
</dbReference>
<proteinExistence type="predicted"/>
<keyword evidence="1 3" id="KW-0479">Metal-binding</keyword>
<dbReference type="PROSITE" id="PS51257">
    <property type="entry name" value="PROKAR_LIPOPROTEIN"/>
    <property type="match status" value="1"/>
</dbReference>
<comment type="caution">
    <text evidence="7">The sequence shown here is derived from an EMBL/GenBank/DDBJ whole genome shotgun (WGS) entry which is preliminary data.</text>
</comment>
<feature type="signal peptide" evidence="5">
    <location>
        <begin position="1"/>
        <end position="26"/>
    </location>
</feature>
<sequence length="725" mass="73791">MKLSTQMNFNFIGAIVGLISLSSCLTLQQDVDKLRNAISPGSAPTGASNNNPNNNGGGGTPTSSPTPSVIPGVPNAAFQSCFTSNPTTDGGVQLASCLNASAVGGAVFTSTQIATCVAAGNASSSLLPICLSKNGQVVLQNHSALQFEIDACNSAVGESGIAGCLAKHGADLGITQPEIDQCNTAAGESGIEKCLHKNAFIATQAIVMQNSANLCNLVEGGTTTMALCLQNSLQLPATVTQADIDTCVTAVTEADVIRCLRVKYFIPNTLMQYHINYCSTAVGPTAIANCLNTNGVLPINPLPSPTPAGVAVETAAQIVADLQLDINSCITAVGEADVAQCLRKRGIISNQVMQSHIDSCFAVAGVNAYNCLAANFAVLPTTLTTDVLQACFTKNGGTSAGAASCLAAQGILPTAAQQTHINECARSAGIDADATATLPGQIGIAACLQNSGLLPTGVTQAEIDTCIGAVGLQNASACLANKAYIPSYAQMISTTGVFGTYCVSCHNANEMNGNMNISSHASILGKVNPGNAAGSTLYKEISSGAMPKNGPNLVNTEPALVSLIEAWINQGANDDVDVPATASAPITTGTTIGNLTGGGGLAAAFNGTTSQTAAKSAEATAVGGFIGKEFTAPETITKYVLYGSSDLCYNNPATNGATTLLLQYSDDGVTYTIADTVTTTATCTGPEMISRNVPGSNLAHMYWRISQAAGSKGDLIVGQLQFYGY</sequence>
<feature type="domain" description="Cytochrome c" evidence="6">
    <location>
        <begin position="489"/>
        <end position="680"/>
    </location>
</feature>
<evidence type="ECO:0000256" key="2">
    <source>
        <dbReference type="ARBA" id="ARBA00023004"/>
    </source>
</evidence>
<protein>
    <recommendedName>
        <fullName evidence="6">Cytochrome c domain-containing protein</fullName>
    </recommendedName>
</protein>
<feature type="region of interest" description="Disordered" evidence="4">
    <location>
        <begin position="38"/>
        <end position="69"/>
    </location>
</feature>
<feature type="chain" id="PRO_5046968917" description="Cytochrome c domain-containing protein" evidence="5">
    <location>
        <begin position="27"/>
        <end position="725"/>
    </location>
</feature>
<feature type="compositionally biased region" description="Low complexity" evidence="4">
    <location>
        <begin position="42"/>
        <end position="54"/>
    </location>
</feature>
<evidence type="ECO:0000256" key="1">
    <source>
        <dbReference type="ARBA" id="ARBA00022723"/>
    </source>
</evidence>
<evidence type="ECO:0000256" key="5">
    <source>
        <dbReference type="SAM" id="SignalP"/>
    </source>
</evidence>
<evidence type="ECO:0000313" key="7">
    <source>
        <dbReference type="EMBL" id="CAK9250187.1"/>
    </source>
</evidence>
<evidence type="ECO:0000256" key="4">
    <source>
        <dbReference type="SAM" id="MobiDB-lite"/>
    </source>
</evidence>
<gene>
    <name evidence="7" type="ORF">CSSPJE1EN1_LOCUS25565</name>
</gene>
<organism evidence="7 8">
    <name type="scientific">Sphagnum jensenii</name>
    <dbReference type="NCBI Taxonomy" id="128206"/>
    <lineage>
        <taxon>Eukaryota</taxon>
        <taxon>Viridiplantae</taxon>
        <taxon>Streptophyta</taxon>
        <taxon>Embryophyta</taxon>
        <taxon>Bryophyta</taxon>
        <taxon>Sphagnophytina</taxon>
        <taxon>Sphagnopsida</taxon>
        <taxon>Sphagnales</taxon>
        <taxon>Sphagnaceae</taxon>
        <taxon>Sphagnum</taxon>
    </lineage>
</organism>
<name>A0ABP0V7U1_9BRYO</name>
<evidence type="ECO:0000313" key="8">
    <source>
        <dbReference type="Proteomes" id="UP001497444"/>
    </source>
</evidence>
<reference evidence="7" key="1">
    <citation type="submission" date="2024-02" db="EMBL/GenBank/DDBJ databases">
        <authorList>
            <consortium name="ELIXIR-Norway"/>
            <consortium name="Elixir Norway"/>
        </authorList>
    </citation>
    <scope>NUCLEOTIDE SEQUENCE</scope>
</reference>
<accession>A0ABP0V7U1</accession>
<keyword evidence="3" id="KW-0349">Heme</keyword>